<dbReference type="AlphaFoldDB" id="A0A1Y3Y9S6"/>
<dbReference type="Proteomes" id="UP000284434">
    <property type="component" value="Unassembled WGS sequence"/>
</dbReference>
<dbReference type="PANTHER" id="PTHR33529:SF6">
    <property type="entry name" value="YJGP_YJGQ FAMILY PERMEASE"/>
    <property type="match status" value="1"/>
</dbReference>
<evidence type="ECO:0000256" key="5">
    <source>
        <dbReference type="ARBA" id="ARBA00023136"/>
    </source>
</evidence>
<feature type="transmembrane region" description="Helical" evidence="7">
    <location>
        <begin position="99"/>
        <end position="117"/>
    </location>
</feature>
<gene>
    <name evidence="9" type="ORF">DWW57_13335</name>
    <name evidence="10" type="ORF">DXA53_17720</name>
    <name evidence="8" type="ORF">PN645_12175</name>
</gene>
<feature type="transmembrane region" description="Helical" evidence="7">
    <location>
        <begin position="377"/>
        <end position="395"/>
    </location>
</feature>
<feature type="transmembrane region" description="Helical" evidence="7">
    <location>
        <begin position="53"/>
        <end position="78"/>
    </location>
</feature>
<dbReference type="Proteomes" id="UP001212263">
    <property type="component" value="Unassembled WGS sequence"/>
</dbReference>
<evidence type="ECO:0000313" key="8">
    <source>
        <dbReference type="EMBL" id="MDB9223759.1"/>
    </source>
</evidence>
<protein>
    <submittedName>
        <fullName evidence="8">LptF/LptG family permease</fullName>
    </submittedName>
    <submittedName>
        <fullName evidence="10">YjgP/YjgQ family permease</fullName>
    </submittedName>
</protein>
<name>A0A1Y3Y9S6_9BACT</name>
<feature type="transmembrane region" description="Helical" evidence="7">
    <location>
        <begin position="402"/>
        <end position="419"/>
    </location>
</feature>
<evidence type="ECO:0000313" key="9">
    <source>
        <dbReference type="EMBL" id="RGU55185.1"/>
    </source>
</evidence>
<dbReference type="EMBL" id="QSCO01000032">
    <property type="protein sequence ID" value="RGY03799.1"/>
    <property type="molecule type" value="Genomic_DNA"/>
</dbReference>
<evidence type="ECO:0000313" key="10">
    <source>
        <dbReference type="EMBL" id="RGY03799.1"/>
    </source>
</evidence>
<proteinExistence type="predicted"/>
<keyword evidence="2" id="KW-1003">Cell membrane</keyword>
<evidence type="ECO:0000256" key="3">
    <source>
        <dbReference type="ARBA" id="ARBA00022692"/>
    </source>
</evidence>
<feature type="region of interest" description="Disordered" evidence="6">
    <location>
        <begin position="297"/>
        <end position="318"/>
    </location>
</feature>
<dbReference type="Proteomes" id="UP000284243">
    <property type="component" value="Unassembled WGS sequence"/>
</dbReference>
<dbReference type="PANTHER" id="PTHR33529">
    <property type="entry name" value="SLR0882 PROTEIN-RELATED"/>
    <property type="match status" value="1"/>
</dbReference>
<dbReference type="EMBL" id="JAQMRD010000015">
    <property type="protein sequence ID" value="MDB9223759.1"/>
    <property type="molecule type" value="Genomic_DNA"/>
</dbReference>
<keyword evidence="5 7" id="KW-0472">Membrane</keyword>
<dbReference type="EMBL" id="QRYC01000020">
    <property type="protein sequence ID" value="RGU55185.1"/>
    <property type="molecule type" value="Genomic_DNA"/>
</dbReference>
<evidence type="ECO:0000256" key="2">
    <source>
        <dbReference type="ARBA" id="ARBA00022475"/>
    </source>
</evidence>
<dbReference type="InterPro" id="IPR005495">
    <property type="entry name" value="LptG/LptF_permease"/>
</dbReference>
<evidence type="ECO:0000313" key="11">
    <source>
        <dbReference type="Proteomes" id="UP000284243"/>
    </source>
</evidence>
<sequence length="487" mass="55415">MKKLHIFMLKSFIGPFVATFFISMFVLIMQFLWRMIDEIVGKGLEFTVIAELLIYVATTLVPMALPLAVLLSSIMTFGSLGENYELIALKSAGISLYRIMKPLIILIICLTVFAFVFSNNILPVANLKFYSLLYDIRKQKPEMSFKEGIFTNDLEGYSIKIDKINKETGMMYNMLIYEHKDGSGNYDVTKADSGMMISDAKSNLMELVLYNGHSYTDEGMKNPSSRKTFPFRRLKFDKETVLIELPGTDLKRSDEDGFRSYSMMLNLKQLSHSIDSARAALKVRKAGDTKKLLANNYQRSKSPSPQRDSILADQSRGKFSDPDSLFTAFDIEEQRRAVDNALQYAREVKQRNQDDLHYYVAQQENVIKSQLEWHRKFTLSFACFIFFFIGAPLGAIIRKGGLGMPVVVSVLLFIIYYIISMMGERSAREAVISPAAGMWISAFILLPLGIILTYKSVTDSEMMNTEAYTRVFKKLIAFIKKKKNAKS</sequence>
<dbReference type="RefSeq" id="WP_013610653.1">
    <property type="nucleotide sequence ID" value="NZ_BAABYK010000001.1"/>
</dbReference>
<keyword evidence="3 7" id="KW-0812">Transmembrane</keyword>
<dbReference type="GO" id="GO:0043190">
    <property type="term" value="C:ATP-binding cassette (ABC) transporter complex"/>
    <property type="evidence" value="ECO:0007669"/>
    <property type="project" value="TreeGrafter"/>
</dbReference>
<evidence type="ECO:0000313" key="12">
    <source>
        <dbReference type="Proteomes" id="UP000284434"/>
    </source>
</evidence>
<dbReference type="GO" id="GO:0015920">
    <property type="term" value="P:lipopolysaccharide transport"/>
    <property type="evidence" value="ECO:0007669"/>
    <property type="project" value="TreeGrafter"/>
</dbReference>
<feature type="compositionally biased region" description="Polar residues" evidence="6">
    <location>
        <begin position="297"/>
        <end position="307"/>
    </location>
</feature>
<comment type="subcellular location">
    <subcellularLocation>
        <location evidence="1">Cell membrane</location>
        <topology evidence="1">Multi-pass membrane protein</topology>
    </subcellularLocation>
</comment>
<feature type="transmembrane region" description="Helical" evidence="7">
    <location>
        <begin position="431"/>
        <end position="454"/>
    </location>
</feature>
<evidence type="ECO:0000256" key="4">
    <source>
        <dbReference type="ARBA" id="ARBA00022989"/>
    </source>
</evidence>
<dbReference type="GeneID" id="61273558"/>
<accession>A0A1Y3Y9S6</accession>
<dbReference type="OMA" id="MQFLWRY"/>
<reference evidence="11 12" key="1">
    <citation type="submission" date="2018-08" db="EMBL/GenBank/DDBJ databases">
        <title>A genome reference for cultivated species of the human gut microbiota.</title>
        <authorList>
            <person name="Zou Y."/>
            <person name="Xue W."/>
            <person name="Luo G."/>
        </authorList>
    </citation>
    <scope>NUCLEOTIDE SEQUENCE [LARGE SCALE GENOMIC DNA]</scope>
    <source>
        <strain evidence="9 11">AF16-14</strain>
        <strain evidence="10 12">OF03-11</strain>
    </source>
</reference>
<keyword evidence="4 7" id="KW-1133">Transmembrane helix</keyword>
<evidence type="ECO:0000256" key="1">
    <source>
        <dbReference type="ARBA" id="ARBA00004651"/>
    </source>
</evidence>
<organism evidence="10 12">
    <name type="scientific">Odoribacter splanchnicus</name>
    <dbReference type="NCBI Taxonomy" id="28118"/>
    <lineage>
        <taxon>Bacteria</taxon>
        <taxon>Pseudomonadati</taxon>
        <taxon>Bacteroidota</taxon>
        <taxon>Bacteroidia</taxon>
        <taxon>Bacteroidales</taxon>
        <taxon>Odoribacteraceae</taxon>
        <taxon>Odoribacter</taxon>
    </lineage>
</organism>
<reference evidence="8" key="2">
    <citation type="submission" date="2023-01" db="EMBL/GenBank/DDBJ databases">
        <title>Human gut microbiome strain richness.</title>
        <authorList>
            <person name="Chen-Liaw A."/>
        </authorList>
    </citation>
    <scope>NUCLEOTIDE SEQUENCE</scope>
    <source>
        <strain evidence="8">RTP21484st1_B7_RTP21484_190118</strain>
    </source>
</reference>
<evidence type="ECO:0000256" key="7">
    <source>
        <dbReference type="SAM" id="Phobius"/>
    </source>
</evidence>
<evidence type="ECO:0000256" key="6">
    <source>
        <dbReference type="SAM" id="MobiDB-lite"/>
    </source>
</evidence>
<feature type="transmembrane region" description="Helical" evidence="7">
    <location>
        <begin position="12"/>
        <end position="33"/>
    </location>
</feature>
<comment type="caution">
    <text evidence="10">The sequence shown here is derived from an EMBL/GenBank/DDBJ whole genome shotgun (WGS) entry which is preliminary data.</text>
</comment>
<dbReference type="Pfam" id="PF03739">
    <property type="entry name" value="LptF_LptG"/>
    <property type="match status" value="1"/>
</dbReference>